<gene>
    <name evidence="1" type="ORF">Pint_13398</name>
</gene>
<comment type="caution">
    <text evidence="1">The sequence shown here is derived from an EMBL/GenBank/DDBJ whole genome shotgun (WGS) entry which is preliminary data.</text>
</comment>
<reference evidence="2" key="1">
    <citation type="journal article" date="2023" name="G3 (Bethesda)">
        <title>Genome assembly and association tests identify interacting loci associated with vigor, precocity, and sex in interspecific pistachio rootstocks.</title>
        <authorList>
            <person name="Palmer W."/>
            <person name="Jacygrad E."/>
            <person name="Sagayaradj S."/>
            <person name="Cavanaugh K."/>
            <person name="Han R."/>
            <person name="Bertier L."/>
            <person name="Beede B."/>
            <person name="Kafkas S."/>
            <person name="Golino D."/>
            <person name="Preece J."/>
            <person name="Michelmore R."/>
        </authorList>
    </citation>
    <scope>NUCLEOTIDE SEQUENCE [LARGE SCALE GENOMIC DNA]</scope>
</reference>
<keyword evidence="2" id="KW-1185">Reference proteome</keyword>
<name>A0ACC0Y9B5_9ROSI</name>
<sequence length="227" mass="25764">MNREINIGGVNPNACAACKHQRKKCDGSCELAPYFPASRYGEFQHAQKLFGISNIQKIINSVEPNQRHAAAESILMEGNIRHNDPVHGCVGVVRKLQSQIDLYQSQLNALNQQLNFFREREKQKLFEHFTKGSSSSSLLTPQQIQNDFDAFNLQPPTPPAHLPASIYNYQSTMEEGEDVKPFDLQGIDLTMEYPYQNEQALTGFNEPGNPKDKGKQPLWRQMKNKDD</sequence>
<proteinExistence type="predicted"/>
<evidence type="ECO:0000313" key="1">
    <source>
        <dbReference type="EMBL" id="KAJ0031597.1"/>
    </source>
</evidence>
<dbReference type="EMBL" id="CM047743">
    <property type="protein sequence ID" value="KAJ0031597.1"/>
    <property type="molecule type" value="Genomic_DNA"/>
</dbReference>
<dbReference type="Proteomes" id="UP001163603">
    <property type="component" value="Chromosome 8"/>
</dbReference>
<protein>
    <submittedName>
        <fullName evidence="1">Uncharacterized protein</fullName>
    </submittedName>
</protein>
<accession>A0ACC0Y9B5</accession>
<organism evidence="1 2">
    <name type="scientific">Pistacia integerrima</name>
    <dbReference type="NCBI Taxonomy" id="434235"/>
    <lineage>
        <taxon>Eukaryota</taxon>
        <taxon>Viridiplantae</taxon>
        <taxon>Streptophyta</taxon>
        <taxon>Embryophyta</taxon>
        <taxon>Tracheophyta</taxon>
        <taxon>Spermatophyta</taxon>
        <taxon>Magnoliopsida</taxon>
        <taxon>eudicotyledons</taxon>
        <taxon>Gunneridae</taxon>
        <taxon>Pentapetalae</taxon>
        <taxon>rosids</taxon>
        <taxon>malvids</taxon>
        <taxon>Sapindales</taxon>
        <taxon>Anacardiaceae</taxon>
        <taxon>Pistacia</taxon>
    </lineage>
</organism>
<evidence type="ECO:0000313" key="2">
    <source>
        <dbReference type="Proteomes" id="UP001163603"/>
    </source>
</evidence>